<gene>
    <name evidence="2" type="ORF">Aco04nite_54870</name>
</gene>
<feature type="compositionally biased region" description="Low complexity" evidence="1">
    <location>
        <begin position="50"/>
        <end position="62"/>
    </location>
</feature>
<reference evidence="2" key="1">
    <citation type="submission" date="2021-03" db="EMBL/GenBank/DDBJ databases">
        <title>Whole genome shotgun sequence of Actinoplanes consettensis NBRC 14913.</title>
        <authorList>
            <person name="Komaki H."/>
            <person name="Tamura T."/>
        </authorList>
    </citation>
    <scope>NUCLEOTIDE SEQUENCE</scope>
    <source>
        <strain evidence="2">NBRC 14913</strain>
    </source>
</reference>
<accession>A0A919SUM8</accession>
<evidence type="ECO:0000313" key="3">
    <source>
        <dbReference type="Proteomes" id="UP000680865"/>
    </source>
</evidence>
<name>A0A919SUM8_9ACTN</name>
<dbReference type="AlphaFoldDB" id="A0A919SUM8"/>
<proteinExistence type="predicted"/>
<dbReference type="Proteomes" id="UP000680865">
    <property type="component" value="Unassembled WGS sequence"/>
</dbReference>
<sequence length="107" mass="11021">MPVRPNPSAAECDRSHSRSSAARSHSRSSAATASAASPFQERHIGETLRPPVAVADGAAPPALSHGPALSRRPASVAQARTVAQARSVVRPAGVMQVHAYTPPAVSR</sequence>
<dbReference type="EMBL" id="BOQP01000030">
    <property type="protein sequence ID" value="GIM77343.1"/>
    <property type="molecule type" value="Genomic_DNA"/>
</dbReference>
<evidence type="ECO:0000256" key="1">
    <source>
        <dbReference type="SAM" id="MobiDB-lite"/>
    </source>
</evidence>
<evidence type="ECO:0000313" key="2">
    <source>
        <dbReference type="EMBL" id="GIM77343.1"/>
    </source>
</evidence>
<organism evidence="2 3">
    <name type="scientific">Winogradskya consettensis</name>
    <dbReference type="NCBI Taxonomy" id="113560"/>
    <lineage>
        <taxon>Bacteria</taxon>
        <taxon>Bacillati</taxon>
        <taxon>Actinomycetota</taxon>
        <taxon>Actinomycetes</taxon>
        <taxon>Micromonosporales</taxon>
        <taxon>Micromonosporaceae</taxon>
        <taxon>Winogradskya</taxon>
    </lineage>
</organism>
<keyword evidence="3" id="KW-1185">Reference proteome</keyword>
<comment type="caution">
    <text evidence="2">The sequence shown here is derived from an EMBL/GenBank/DDBJ whole genome shotgun (WGS) entry which is preliminary data.</text>
</comment>
<feature type="compositionally biased region" description="Low complexity" evidence="1">
    <location>
        <begin position="18"/>
        <end position="37"/>
    </location>
</feature>
<feature type="region of interest" description="Disordered" evidence="1">
    <location>
        <begin position="1"/>
        <end position="77"/>
    </location>
</feature>
<protein>
    <submittedName>
        <fullName evidence="2">Uncharacterized protein</fullName>
    </submittedName>
</protein>